<protein>
    <submittedName>
        <fullName evidence="2">Uncharacterized protein</fullName>
    </submittedName>
</protein>
<keyword evidence="3" id="KW-1185">Reference proteome</keyword>
<evidence type="ECO:0000256" key="1">
    <source>
        <dbReference type="SAM" id="SignalP"/>
    </source>
</evidence>
<gene>
    <name evidence="2" type="ORF">NQ315_003299</name>
</gene>
<reference evidence="2 3" key="1">
    <citation type="journal article" date="2023" name="Insect Mol. Biol.">
        <title>Genome sequencing provides insights into the evolution of gene families encoding plant cell wall-degrading enzymes in longhorned beetles.</title>
        <authorList>
            <person name="Shin N.R."/>
            <person name="Okamura Y."/>
            <person name="Kirsch R."/>
            <person name="Pauchet Y."/>
        </authorList>
    </citation>
    <scope>NUCLEOTIDE SEQUENCE [LARGE SCALE GENOMIC DNA]</scope>
    <source>
        <strain evidence="2">EAD_L_NR</strain>
    </source>
</reference>
<sequence>MRKKRTTPMLTHFLLVHLLQLQDFRVVFVKKRKTTENAVERRHKEKMARQDRYLEIFESLVNTLKKDKEN</sequence>
<organism evidence="2 3">
    <name type="scientific">Exocentrus adspersus</name>
    <dbReference type="NCBI Taxonomy" id="1586481"/>
    <lineage>
        <taxon>Eukaryota</taxon>
        <taxon>Metazoa</taxon>
        <taxon>Ecdysozoa</taxon>
        <taxon>Arthropoda</taxon>
        <taxon>Hexapoda</taxon>
        <taxon>Insecta</taxon>
        <taxon>Pterygota</taxon>
        <taxon>Neoptera</taxon>
        <taxon>Endopterygota</taxon>
        <taxon>Coleoptera</taxon>
        <taxon>Polyphaga</taxon>
        <taxon>Cucujiformia</taxon>
        <taxon>Chrysomeloidea</taxon>
        <taxon>Cerambycidae</taxon>
        <taxon>Lamiinae</taxon>
        <taxon>Acanthocinini</taxon>
        <taxon>Exocentrus</taxon>
    </lineage>
</organism>
<proteinExistence type="predicted"/>
<dbReference type="EMBL" id="JANEYG010000215">
    <property type="protein sequence ID" value="KAJ8911124.1"/>
    <property type="molecule type" value="Genomic_DNA"/>
</dbReference>
<evidence type="ECO:0000313" key="3">
    <source>
        <dbReference type="Proteomes" id="UP001159042"/>
    </source>
</evidence>
<evidence type="ECO:0000313" key="2">
    <source>
        <dbReference type="EMBL" id="KAJ8911124.1"/>
    </source>
</evidence>
<dbReference type="Proteomes" id="UP001159042">
    <property type="component" value="Unassembled WGS sequence"/>
</dbReference>
<accession>A0AAV8VAB5</accession>
<comment type="caution">
    <text evidence="2">The sequence shown here is derived from an EMBL/GenBank/DDBJ whole genome shotgun (WGS) entry which is preliminary data.</text>
</comment>
<name>A0AAV8VAB5_9CUCU</name>
<dbReference type="AlphaFoldDB" id="A0AAV8VAB5"/>
<feature type="signal peptide" evidence="1">
    <location>
        <begin position="1"/>
        <end position="21"/>
    </location>
</feature>
<keyword evidence="1" id="KW-0732">Signal</keyword>
<feature type="chain" id="PRO_5043406764" evidence="1">
    <location>
        <begin position="22"/>
        <end position="70"/>
    </location>
</feature>